<evidence type="ECO:0000256" key="3">
    <source>
        <dbReference type="ARBA" id="ARBA00022737"/>
    </source>
</evidence>
<dbReference type="InterPro" id="IPR032675">
    <property type="entry name" value="LRR_dom_sf"/>
</dbReference>
<proteinExistence type="inferred from homology"/>
<keyword evidence="3" id="KW-0677">Repeat</keyword>
<reference evidence="10" key="1">
    <citation type="submission" date="2020-10" db="EMBL/GenBank/DDBJ databases">
        <authorList>
            <person name="Han B."/>
            <person name="Lu T."/>
            <person name="Zhao Q."/>
            <person name="Huang X."/>
            <person name="Zhao Y."/>
        </authorList>
    </citation>
    <scope>NUCLEOTIDE SEQUENCE</scope>
</reference>
<dbReference type="Gene3D" id="1.20.5.4130">
    <property type="match status" value="1"/>
</dbReference>
<keyword evidence="6" id="KW-0175">Coiled coil</keyword>
<dbReference type="Pfam" id="PF18052">
    <property type="entry name" value="Rx_N"/>
    <property type="match status" value="1"/>
</dbReference>
<evidence type="ECO:0000256" key="5">
    <source>
        <dbReference type="ARBA" id="ARBA00022821"/>
    </source>
</evidence>
<dbReference type="CDD" id="cd14798">
    <property type="entry name" value="RX-CC_like"/>
    <property type="match status" value="1"/>
</dbReference>
<evidence type="ECO:0008006" key="12">
    <source>
        <dbReference type="Google" id="ProtNLM"/>
    </source>
</evidence>
<comment type="similarity">
    <text evidence="1">Belongs to the disease resistance NB-LRR family.</text>
</comment>
<dbReference type="InterPro" id="IPR041118">
    <property type="entry name" value="Rx_N"/>
</dbReference>
<feature type="domain" description="Disease resistance protein winged helix" evidence="8">
    <location>
        <begin position="306"/>
        <end position="376"/>
    </location>
</feature>
<dbReference type="OrthoDB" id="672526at2759"/>
<dbReference type="GO" id="GO:0098542">
    <property type="term" value="P:defense response to other organism"/>
    <property type="evidence" value="ECO:0007669"/>
    <property type="project" value="TreeGrafter"/>
</dbReference>
<keyword evidence="11" id="KW-1185">Reference proteome</keyword>
<dbReference type="Gene3D" id="1.10.10.10">
    <property type="entry name" value="Winged helix-like DNA-binding domain superfamily/Winged helix DNA-binding domain"/>
    <property type="match status" value="1"/>
</dbReference>
<evidence type="ECO:0000256" key="4">
    <source>
        <dbReference type="ARBA" id="ARBA00022741"/>
    </source>
</evidence>
<dbReference type="InterPro" id="IPR044974">
    <property type="entry name" value="Disease_R_plants"/>
</dbReference>
<keyword evidence="5" id="KW-0611">Plant defense</keyword>
<dbReference type="SUPFAM" id="SSF52058">
    <property type="entry name" value="L domain-like"/>
    <property type="match status" value="1"/>
</dbReference>
<dbReference type="EMBL" id="CAJGYO010000007">
    <property type="protein sequence ID" value="CAD6246428.1"/>
    <property type="molecule type" value="Genomic_DNA"/>
</dbReference>
<keyword evidence="4" id="KW-0547">Nucleotide-binding</keyword>
<name>A0A811PRB5_9POAL</name>
<evidence type="ECO:0000313" key="11">
    <source>
        <dbReference type="Proteomes" id="UP000604825"/>
    </source>
</evidence>
<dbReference type="Proteomes" id="UP000604825">
    <property type="component" value="Unassembled WGS sequence"/>
</dbReference>
<comment type="caution">
    <text evidence="10">The sequence shown here is derived from an EMBL/GenBank/DDBJ whole genome shotgun (WGS) entry which is preliminary data.</text>
</comment>
<evidence type="ECO:0000259" key="7">
    <source>
        <dbReference type="Pfam" id="PF18052"/>
    </source>
</evidence>
<evidence type="ECO:0000256" key="2">
    <source>
        <dbReference type="ARBA" id="ARBA00022614"/>
    </source>
</evidence>
<evidence type="ECO:0000313" key="10">
    <source>
        <dbReference type="EMBL" id="CAD6246428.1"/>
    </source>
</evidence>
<keyword evidence="2" id="KW-0433">Leucine-rich repeat</keyword>
<dbReference type="InterPro" id="IPR036388">
    <property type="entry name" value="WH-like_DNA-bd_sf"/>
</dbReference>
<dbReference type="InterPro" id="IPR055414">
    <property type="entry name" value="LRR_R13L4/SHOC2-like"/>
</dbReference>
<dbReference type="PANTHER" id="PTHR23155:SF1091">
    <property type="entry name" value="EXPRESSED PROTEIN"/>
    <property type="match status" value="1"/>
</dbReference>
<evidence type="ECO:0000259" key="8">
    <source>
        <dbReference type="Pfam" id="PF23559"/>
    </source>
</evidence>
<dbReference type="GO" id="GO:0000166">
    <property type="term" value="F:nucleotide binding"/>
    <property type="evidence" value="ECO:0007669"/>
    <property type="project" value="UniProtKB-KW"/>
</dbReference>
<evidence type="ECO:0000256" key="1">
    <source>
        <dbReference type="ARBA" id="ARBA00008894"/>
    </source>
</evidence>
<dbReference type="Pfam" id="PF23559">
    <property type="entry name" value="WHD_DRP"/>
    <property type="match status" value="1"/>
</dbReference>
<evidence type="ECO:0000259" key="9">
    <source>
        <dbReference type="Pfam" id="PF23598"/>
    </source>
</evidence>
<feature type="domain" description="Disease resistance R13L4/SHOC-2-like LRR" evidence="9">
    <location>
        <begin position="470"/>
        <end position="810"/>
    </location>
</feature>
<accession>A0A811PRB5</accession>
<gene>
    <name evidence="10" type="ORF">NCGR_LOCUS30688</name>
</gene>
<protein>
    <recommendedName>
        <fullName evidence="12">Rx N-terminal domain-containing protein</fullName>
    </recommendedName>
</protein>
<dbReference type="InterPro" id="IPR038005">
    <property type="entry name" value="RX-like_CC"/>
</dbReference>
<dbReference type="AlphaFoldDB" id="A0A811PRB5"/>
<dbReference type="PANTHER" id="PTHR23155">
    <property type="entry name" value="DISEASE RESISTANCE PROTEIN RP"/>
    <property type="match status" value="1"/>
</dbReference>
<feature type="domain" description="Disease resistance N-terminal" evidence="7">
    <location>
        <begin position="8"/>
        <end position="90"/>
    </location>
</feature>
<evidence type="ECO:0000256" key="6">
    <source>
        <dbReference type="ARBA" id="ARBA00023054"/>
    </source>
</evidence>
<dbReference type="Pfam" id="PF23598">
    <property type="entry name" value="LRR_14"/>
    <property type="match status" value="1"/>
</dbReference>
<organism evidence="10 11">
    <name type="scientific">Miscanthus lutarioriparius</name>
    <dbReference type="NCBI Taxonomy" id="422564"/>
    <lineage>
        <taxon>Eukaryota</taxon>
        <taxon>Viridiplantae</taxon>
        <taxon>Streptophyta</taxon>
        <taxon>Embryophyta</taxon>
        <taxon>Tracheophyta</taxon>
        <taxon>Spermatophyta</taxon>
        <taxon>Magnoliopsida</taxon>
        <taxon>Liliopsida</taxon>
        <taxon>Poales</taxon>
        <taxon>Poaceae</taxon>
        <taxon>PACMAD clade</taxon>
        <taxon>Panicoideae</taxon>
        <taxon>Andropogonodae</taxon>
        <taxon>Andropogoneae</taxon>
        <taxon>Saccharinae</taxon>
        <taxon>Miscanthus</taxon>
    </lineage>
</organism>
<sequence length="836" mass="92501">MADLTHGAVDSLLGVLSAAIKDEAELLSGVQGDIQFIRDEMDSMNGFLLHLTKSGDDHDDQQRAWMKQVRDIAYIAQDCIELYMRITPSHKGFWGYVRHVPELVKTWWPRRRLANRLRDLKVRVRDVGERRQRYGVTVPEAKKGNKPAAVLHGAKGAADEARGAFLLALASLGMDAFLQALASVAMDDDDGAGAEKNIAIVVTLLPEDLRSDKTLIEDLQAVVLRHGDNATICMVMEMLLRALHVSPQGQGRVSKEEVKNLVVAASSSSSSSGAGADLDLLKQVMLLCYSKLSRDYKSCLQYLTAFHEEKSISRTSLVRRWAAERLVVKEEKQSYEEAAEMCFTELLFRGFVYPVEHGAAGNKVKSCRMRDEVKNFVDGISKSENFEGSRLPPHLDNQFRIRQMVAKQEKKLEKEKAERGASGSAVSLNICGVSLPRKQQGQGQVGKSSVSAASSKKLEKSIDKQLKHFRSLPETYRVNVMDLGGCKGLKKRHLKSICKLQSLKYLSLRNTDVPDLPHQIKALQLLETLDIRQTKIRPSCTKRINNLRKLKHLLAGDINHSSCDGSAPFSTTVRMPTNISEMTDMEVLSCVQISRGSELSELENLKKLRKLGVFLPGRQEDINDLRQAISKMGGRLHSLSIWINTPCADDVSLDKKDGDGTFLHLENLESLSIAGMDKSGLPSWVDEGLKRLSKITLCNTPLAPGKMGTLSKLTGLLCLRLHHGSFMEEELAFRADGFIALKFLLLESAATTKLTFEENASPQLEKIVWSMDAKVTATACAPGIEHLAGLKQVVLKGLLEGDSCPLVEKAIAKHPKHRAIEMIIGVWKIVAVTSTT</sequence>
<dbReference type="Gene3D" id="3.80.10.10">
    <property type="entry name" value="Ribonuclease Inhibitor"/>
    <property type="match status" value="1"/>
</dbReference>
<dbReference type="InterPro" id="IPR058922">
    <property type="entry name" value="WHD_DRP"/>
</dbReference>